<sequence>MKKAKIFSVLFFLSIVVITGLYQYSKWDKREKNGFERKFVLNKTKYLTQLRLRKDSYQFANITQNQITLYDFRNPLEMVNFPLDLSQVKEFSVKLPSDKEKSPGITSYTFASSNIVLLDGKSRMGYKFSNDLKNVSRKEIDSQYFYQSKAITPNSFIISSEMMDHGNKRKVLKKVSWDGKKISEFIPEKQIDGIFCTDGFFNYDDNTKQLIYVYYYRGQFIRLDSNLNAKYFAKTIDTVTHADLSLKKVNNVTTHLKPPRQVNKKVAQGNNLVFIQSALKADNEKDSDFDNSIVIDVYGLQEGKYEYSFYLPKIERKRLTDIAIFKNTIAVIYQDIIAVYKIRA</sequence>
<proteinExistence type="predicted"/>
<gene>
    <name evidence="1" type="ORF">J2X78_001381</name>
</gene>
<organism evidence="1 2">
    <name type="scientific">Pedobacter africanus</name>
    <dbReference type="NCBI Taxonomy" id="151894"/>
    <lineage>
        <taxon>Bacteria</taxon>
        <taxon>Pseudomonadati</taxon>
        <taxon>Bacteroidota</taxon>
        <taxon>Sphingobacteriia</taxon>
        <taxon>Sphingobacteriales</taxon>
        <taxon>Sphingobacteriaceae</taxon>
        <taxon>Pedobacter</taxon>
    </lineage>
</organism>
<dbReference type="EMBL" id="JAVDTF010000001">
    <property type="protein sequence ID" value="MDR6782829.1"/>
    <property type="molecule type" value="Genomic_DNA"/>
</dbReference>
<reference evidence="1" key="1">
    <citation type="submission" date="2023-07" db="EMBL/GenBank/DDBJ databases">
        <title>Sorghum-associated microbial communities from plants grown in Nebraska, USA.</title>
        <authorList>
            <person name="Schachtman D."/>
        </authorList>
    </citation>
    <scope>NUCLEOTIDE SEQUENCE</scope>
    <source>
        <strain evidence="1">2697</strain>
    </source>
</reference>
<dbReference type="Proteomes" id="UP001246858">
    <property type="component" value="Unassembled WGS sequence"/>
</dbReference>
<protein>
    <submittedName>
        <fullName evidence="1">Uncharacterized protein</fullName>
    </submittedName>
</protein>
<evidence type="ECO:0000313" key="2">
    <source>
        <dbReference type="Proteomes" id="UP001246858"/>
    </source>
</evidence>
<name>A0ACC6KU12_9SPHI</name>
<comment type="caution">
    <text evidence="1">The sequence shown here is derived from an EMBL/GenBank/DDBJ whole genome shotgun (WGS) entry which is preliminary data.</text>
</comment>
<keyword evidence="2" id="KW-1185">Reference proteome</keyword>
<accession>A0ACC6KU12</accession>
<evidence type="ECO:0000313" key="1">
    <source>
        <dbReference type="EMBL" id="MDR6782829.1"/>
    </source>
</evidence>